<feature type="transmembrane region" description="Helical" evidence="1">
    <location>
        <begin position="6"/>
        <end position="27"/>
    </location>
</feature>
<name>A0A381U7W1_9ZZZZ</name>
<proteinExistence type="predicted"/>
<sequence>MHVIYWLVLILGISIVGMGLAFANTYIRNEEMKNDMIDKAYMWKAKQEKIATQQEEERLKEVDANREKIRPAHLARSFRTA</sequence>
<keyword evidence="1" id="KW-1133">Transmembrane helix</keyword>
<dbReference type="EMBL" id="UINC01005909">
    <property type="protein sequence ID" value="SVA24325.1"/>
    <property type="molecule type" value="Genomic_DNA"/>
</dbReference>
<organism evidence="2">
    <name type="scientific">marine metagenome</name>
    <dbReference type="NCBI Taxonomy" id="408172"/>
    <lineage>
        <taxon>unclassified sequences</taxon>
        <taxon>metagenomes</taxon>
        <taxon>ecological metagenomes</taxon>
    </lineage>
</organism>
<accession>A0A381U7W1</accession>
<evidence type="ECO:0000313" key="2">
    <source>
        <dbReference type="EMBL" id="SVA24325.1"/>
    </source>
</evidence>
<evidence type="ECO:0000256" key="1">
    <source>
        <dbReference type="SAM" id="Phobius"/>
    </source>
</evidence>
<keyword evidence="1" id="KW-0812">Transmembrane</keyword>
<gene>
    <name evidence="2" type="ORF">METZ01_LOCUS77179</name>
</gene>
<protein>
    <submittedName>
        <fullName evidence="2">Uncharacterized protein</fullName>
    </submittedName>
</protein>
<dbReference type="AlphaFoldDB" id="A0A381U7W1"/>
<reference evidence="2" key="1">
    <citation type="submission" date="2018-05" db="EMBL/GenBank/DDBJ databases">
        <authorList>
            <person name="Lanie J.A."/>
            <person name="Ng W.-L."/>
            <person name="Kazmierczak K.M."/>
            <person name="Andrzejewski T.M."/>
            <person name="Davidsen T.M."/>
            <person name="Wayne K.J."/>
            <person name="Tettelin H."/>
            <person name="Glass J.I."/>
            <person name="Rusch D."/>
            <person name="Podicherti R."/>
            <person name="Tsui H.-C.T."/>
            <person name="Winkler M.E."/>
        </authorList>
    </citation>
    <scope>NUCLEOTIDE SEQUENCE</scope>
</reference>
<keyword evidence="1" id="KW-0472">Membrane</keyword>